<dbReference type="PANTHER" id="PTHR34069:SF2">
    <property type="entry name" value="BETA-KETOACYL-[ACYL-CARRIER-PROTEIN] SYNTHASE III"/>
    <property type="match status" value="1"/>
</dbReference>
<dbReference type="Gene3D" id="3.40.47.10">
    <property type="match status" value="1"/>
</dbReference>
<evidence type="ECO:0000259" key="4">
    <source>
        <dbReference type="Pfam" id="PF08545"/>
    </source>
</evidence>
<dbReference type="RefSeq" id="WP_194446828.1">
    <property type="nucleotide sequence ID" value="NZ_CP063849.1"/>
</dbReference>
<feature type="domain" description="Beta-ketoacyl-[acyl-carrier-protein] synthase III N-terminal" evidence="4">
    <location>
        <begin position="106"/>
        <end position="183"/>
    </location>
</feature>
<evidence type="ECO:0000259" key="3">
    <source>
        <dbReference type="Pfam" id="PF08541"/>
    </source>
</evidence>
<dbReference type="Pfam" id="PF08545">
    <property type="entry name" value="ACP_syn_III"/>
    <property type="match status" value="1"/>
</dbReference>
<feature type="domain" description="Beta-ketoacyl-[acyl-carrier-protein] synthase III C-terminal" evidence="3">
    <location>
        <begin position="220"/>
        <end position="308"/>
    </location>
</feature>
<dbReference type="InterPro" id="IPR013747">
    <property type="entry name" value="ACP_syn_III_C"/>
</dbReference>
<sequence length="310" mass="32610">MAFIKEFGSWLPERVVTSQEAGSWVGADSTWVVNVSGIEERRFAVDEDTVADLAARAGRDCLERAGVAPGDLGMVMVASGSAERSFPGPACVAAQKMGAAGVPAVDLPMASAGSLFGLSMAARLTSQIGPILVIGAEKMSRIVAREPQERGVAVLFGDGAGACLITAEKGRAEIVDSVLGTDGSYSEDLTLENGMPIKMNGRSVILQASRKIPAAIRSLLDRYKIQPPDVLAFLMHQANQNLIDRVASTLGVPSAKFFSNIRKYGNTSSASMLIAACEWSQDNDFEPGLPVVFAAFGAGFNWGALLVRGV</sequence>
<dbReference type="SUPFAM" id="SSF53901">
    <property type="entry name" value="Thiolase-like"/>
    <property type="match status" value="1"/>
</dbReference>
<dbReference type="Pfam" id="PF08541">
    <property type="entry name" value="ACP_syn_III_C"/>
    <property type="match status" value="1"/>
</dbReference>
<proteinExistence type="predicted"/>
<keyword evidence="1" id="KW-0808">Transferase</keyword>
<dbReference type="KEGG" id="pfer:IRI77_20190"/>
<dbReference type="InterPro" id="IPR016039">
    <property type="entry name" value="Thiolase-like"/>
</dbReference>
<keyword evidence="2" id="KW-0012">Acyltransferase</keyword>
<dbReference type="PANTHER" id="PTHR34069">
    <property type="entry name" value="3-OXOACYL-[ACYL-CARRIER-PROTEIN] SYNTHASE 3"/>
    <property type="match status" value="1"/>
</dbReference>
<dbReference type="GO" id="GO:0044550">
    <property type="term" value="P:secondary metabolite biosynthetic process"/>
    <property type="evidence" value="ECO:0007669"/>
    <property type="project" value="TreeGrafter"/>
</dbReference>
<dbReference type="InterPro" id="IPR013751">
    <property type="entry name" value="ACP_syn_III_N"/>
</dbReference>
<evidence type="ECO:0000313" key="5">
    <source>
        <dbReference type="EMBL" id="QOY85158.1"/>
    </source>
</evidence>
<accession>A0A7S7NK75</accession>
<evidence type="ECO:0000256" key="2">
    <source>
        <dbReference type="ARBA" id="ARBA00023315"/>
    </source>
</evidence>
<dbReference type="AlphaFoldDB" id="A0A7S7NK75"/>
<reference evidence="5 6" key="1">
    <citation type="submission" date="2020-10" db="EMBL/GenBank/DDBJ databases">
        <title>Complete genome sequence of Paludibaculum fermentans P105T, a facultatively anaerobic acidobacterium capable of dissimilatory Fe(III) reduction.</title>
        <authorList>
            <person name="Dedysh S.N."/>
            <person name="Beletsky A.V."/>
            <person name="Kulichevskaya I.S."/>
            <person name="Mardanov A.V."/>
            <person name="Ravin N.V."/>
        </authorList>
    </citation>
    <scope>NUCLEOTIDE SEQUENCE [LARGE SCALE GENOMIC DNA]</scope>
    <source>
        <strain evidence="5 6">P105</strain>
    </source>
</reference>
<dbReference type="NCBIfam" id="NF006829">
    <property type="entry name" value="PRK09352.1"/>
    <property type="match status" value="1"/>
</dbReference>
<keyword evidence="6" id="KW-1185">Reference proteome</keyword>
<dbReference type="CDD" id="cd00830">
    <property type="entry name" value="KAS_III"/>
    <property type="match status" value="1"/>
</dbReference>
<dbReference type="GO" id="GO:0006633">
    <property type="term" value="P:fatty acid biosynthetic process"/>
    <property type="evidence" value="ECO:0007669"/>
    <property type="project" value="InterPro"/>
</dbReference>
<dbReference type="GO" id="GO:0004315">
    <property type="term" value="F:3-oxoacyl-[acyl-carrier-protein] synthase activity"/>
    <property type="evidence" value="ECO:0007669"/>
    <property type="project" value="InterPro"/>
</dbReference>
<dbReference type="EMBL" id="CP063849">
    <property type="protein sequence ID" value="QOY85158.1"/>
    <property type="molecule type" value="Genomic_DNA"/>
</dbReference>
<gene>
    <name evidence="5" type="ORF">IRI77_20190</name>
</gene>
<protein>
    <submittedName>
        <fullName evidence="5">Ketoacyl-ACP synthase III</fullName>
    </submittedName>
</protein>
<dbReference type="Proteomes" id="UP000593892">
    <property type="component" value="Chromosome"/>
</dbReference>
<organism evidence="5 6">
    <name type="scientific">Paludibaculum fermentans</name>
    <dbReference type="NCBI Taxonomy" id="1473598"/>
    <lineage>
        <taxon>Bacteria</taxon>
        <taxon>Pseudomonadati</taxon>
        <taxon>Acidobacteriota</taxon>
        <taxon>Terriglobia</taxon>
        <taxon>Bryobacterales</taxon>
        <taxon>Bryobacteraceae</taxon>
        <taxon>Paludibaculum</taxon>
    </lineage>
</organism>
<name>A0A7S7NK75_PALFE</name>
<evidence type="ECO:0000256" key="1">
    <source>
        <dbReference type="ARBA" id="ARBA00022679"/>
    </source>
</evidence>
<evidence type="ECO:0000313" key="6">
    <source>
        <dbReference type="Proteomes" id="UP000593892"/>
    </source>
</evidence>